<evidence type="ECO:0000256" key="8">
    <source>
        <dbReference type="ARBA" id="ARBA00022833"/>
    </source>
</evidence>
<dbReference type="InterPro" id="IPR013578">
    <property type="entry name" value="Peptidase_M16C_assoc"/>
</dbReference>
<gene>
    <name evidence="13" type="ORF">PSYICH_LOCUS6277</name>
</gene>
<dbReference type="PANTHER" id="PTHR43016">
    <property type="entry name" value="PRESEQUENCE PROTEASE"/>
    <property type="match status" value="1"/>
</dbReference>
<comment type="similarity">
    <text evidence="3">Belongs to the peptidase M16 family. PreP subfamily.</text>
</comment>
<evidence type="ECO:0000256" key="2">
    <source>
        <dbReference type="ARBA" id="ARBA00004173"/>
    </source>
</evidence>
<dbReference type="SMART" id="SM01264">
    <property type="entry name" value="M16C_associated"/>
    <property type="match status" value="1"/>
</dbReference>
<dbReference type="InterPro" id="IPR055130">
    <property type="entry name" value="PreP_C"/>
</dbReference>
<proteinExistence type="inferred from homology"/>
<dbReference type="EMBL" id="OV651831">
    <property type="protein sequence ID" value="CAH1105494.1"/>
    <property type="molecule type" value="Genomic_DNA"/>
</dbReference>
<dbReference type="AlphaFoldDB" id="A0A9P0CNM9"/>
<evidence type="ECO:0000256" key="3">
    <source>
        <dbReference type="ARBA" id="ARBA00007575"/>
    </source>
</evidence>
<evidence type="ECO:0000256" key="1">
    <source>
        <dbReference type="ARBA" id="ARBA00001947"/>
    </source>
</evidence>
<keyword evidence="14" id="KW-1185">Reference proteome</keyword>
<accession>A0A9P0CNM9</accession>
<evidence type="ECO:0000313" key="14">
    <source>
        <dbReference type="Proteomes" id="UP001153636"/>
    </source>
</evidence>
<evidence type="ECO:0000259" key="12">
    <source>
        <dbReference type="SMART" id="SM01264"/>
    </source>
</evidence>
<dbReference type="GO" id="GO:0016485">
    <property type="term" value="P:protein processing"/>
    <property type="evidence" value="ECO:0007669"/>
    <property type="project" value="TreeGrafter"/>
</dbReference>
<reference evidence="13" key="1">
    <citation type="submission" date="2022-01" db="EMBL/GenBank/DDBJ databases">
        <authorList>
            <person name="King R."/>
        </authorList>
    </citation>
    <scope>NUCLEOTIDE SEQUENCE</scope>
</reference>
<dbReference type="Pfam" id="PF22516">
    <property type="entry name" value="PreP_C"/>
    <property type="match status" value="1"/>
</dbReference>
<protein>
    <recommendedName>
        <fullName evidence="4">Presequence protease, mitochondrial</fullName>
    </recommendedName>
</protein>
<evidence type="ECO:0000256" key="11">
    <source>
        <dbReference type="ARBA" id="ARBA00023128"/>
    </source>
</evidence>
<comment type="subcellular location">
    <subcellularLocation>
        <location evidence="2">Mitochondrion</location>
    </subcellularLocation>
</comment>
<dbReference type="Gene3D" id="3.30.830.10">
    <property type="entry name" value="Metalloenzyme, LuxS/M16 peptidase-like"/>
    <property type="match status" value="4"/>
</dbReference>
<dbReference type="GO" id="GO:0005759">
    <property type="term" value="C:mitochondrial matrix"/>
    <property type="evidence" value="ECO:0007669"/>
    <property type="project" value="TreeGrafter"/>
</dbReference>
<dbReference type="FunFam" id="3.30.830.10:FF:000011">
    <property type="entry name" value="Presequence protease, mitochondrial"/>
    <property type="match status" value="1"/>
</dbReference>
<feature type="domain" description="Peptidase M16C associated" evidence="12">
    <location>
        <begin position="507"/>
        <end position="754"/>
    </location>
</feature>
<sequence>MWQKITGRPSISSLSIFRRTTRGITNIPKRIEISETSDIDLFKPGKTYHGFLAKYVQNIPEFRITAVYLIHEKTKAQYLHLYRDDCNNVFSINLRTTPMASTGLPHILEHTVLCGSESFPVRDPFFKMLNRSLATFMNAMTASDYTMYPFSTLNYSDYRNLQKIYLDAVFRPQLKELDFMQEGWRLENTDPTNKKSDITIKGVVYNEMKGVFSENENILGQKLQNLILPDHTYGVVSGGDPQEIPNLTWDDLVMFHKKHYHPSNSRIYSYGNFPLAPTLKYIDSEYLSKYAFSPPTHTVVPNQKRWTSPKREDILCRYDSLGEPIIKQNTISISFLVTDTTNIYDTFVMHFLTELLIKGPNSPFYKSLIEPNFSGGFTASTGFDNQPRDSIFTVGLQGVMKSDFEKVIKIFDETIDNVIKKGFEPQHIESVLHRYELSIKHETNNFGLNLLFSVSSLWNHTENILGHLHANKLIEKLKSDLNKDPNFLQNLVQKYFKENNHKLILTMTADKEFDTKLSNEEKQLIKNKIKGLSEKDKQIIYEKGLELQAQQKQLSKTELLPTLAIDDISSELEKVEKIKISLNNVQTQINKVNANGIVYFKGILNTNDLSPEQQMLLPLFCYVIHKLGTDKMDFKQFDNLVSRKTSGLNFNSHIGESLFHLHTYEPGLYISSYSLEKNVESMWDIWNQIFTIKQMKDVQRFQMLVQLYMSNLTQGIADAGHIYAMQAASGLVSGSGYQVELLSGLHHISYMKRLLHTSNYRAMLDEIVNIARILFDRNKMRVALNISPENQTKILDTYESFVSNLPEAINCHVQSDTSYVTGKVWCPTDSVNCQHHVLNIPVNYCSKAVLTVPYTHPDFAKLRVLARLLSSKYLHPELREKQGAYGGGARLMSDGVFSFYSYRDPRNLETLDVFDSSYKWFNSEIDKLSNQDIFEAKLGVFQSVDAPIPPSQKGCEEFLKRVTPDIKQRHRVELLSVNKNDLGEVAENYLGPSNCLKTGKVVIGAKSDKMDVRKRDEELWTVMENIV</sequence>
<dbReference type="Pfam" id="PF05193">
    <property type="entry name" value="Peptidase_M16_C"/>
    <property type="match status" value="1"/>
</dbReference>
<dbReference type="InterPro" id="IPR011249">
    <property type="entry name" value="Metalloenz_LuxS/M16"/>
</dbReference>
<keyword evidence="6" id="KW-0479">Metal-binding</keyword>
<dbReference type="OrthoDB" id="10250783at2759"/>
<organism evidence="13 14">
    <name type="scientific">Psylliodes chrysocephalus</name>
    <dbReference type="NCBI Taxonomy" id="3402493"/>
    <lineage>
        <taxon>Eukaryota</taxon>
        <taxon>Metazoa</taxon>
        <taxon>Ecdysozoa</taxon>
        <taxon>Arthropoda</taxon>
        <taxon>Hexapoda</taxon>
        <taxon>Insecta</taxon>
        <taxon>Pterygota</taxon>
        <taxon>Neoptera</taxon>
        <taxon>Endopterygota</taxon>
        <taxon>Coleoptera</taxon>
        <taxon>Polyphaga</taxon>
        <taxon>Cucujiformia</taxon>
        <taxon>Chrysomeloidea</taxon>
        <taxon>Chrysomelidae</taxon>
        <taxon>Galerucinae</taxon>
        <taxon>Alticini</taxon>
        <taxon>Psylliodes</taxon>
    </lineage>
</organism>
<evidence type="ECO:0000313" key="13">
    <source>
        <dbReference type="EMBL" id="CAH1105494.1"/>
    </source>
</evidence>
<evidence type="ECO:0000256" key="9">
    <source>
        <dbReference type="ARBA" id="ARBA00022946"/>
    </source>
</evidence>
<dbReference type="GO" id="GO:0004222">
    <property type="term" value="F:metalloendopeptidase activity"/>
    <property type="evidence" value="ECO:0007669"/>
    <property type="project" value="TreeGrafter"/>
</dbReference>
<comment type="cofactor">
    <cofactor evidence="1">
        <name>Zn(2+)</name>
        <dbReference type="ChEBI" id="CHEBI:29105"/>
    </cofactor>
</comment>
<evidence type="ECO:0000256" key="6">
    <source>
        <dbReference type="ARBA" id="ARBA00022723"/>
    </source>
</evidence>
<keyword evidence="7" id="KW-0378">Hydrolase</keyword>
<keyword evidence="9" id="KW-0809">Transit peptide</keyword>
<dbReference type="FunFam" id="3.30.830.10:FF:000013">
    <property type="entry name" value="Mitochondrial presequence protease"/>
    <property type="match status" value="1"/>
</dbReference>
<dbReference type="Proteomes" id="UP001153636">
    <property type="component" value="Chromosome 19"/>
</dbReference>
<evidence type="ECO:0000256" key="10">
    <source>
        <dbReference type="ARBA" id="ARBA00023049"/>
    </source>
</evidence>
<evidence type="ECO:0000256" key="4">
    <source>
        <dbReference type="ARBA" id="ARBA00020167"/>
    </source>
</evidence>
<keyword evidence="11" id="KW-0496">Mitochondrion</keyword>
<dbReference type="GO" id="GO:0046872">
    <property type="term" value="F:metal ion binding"/>
    <property type="evidence" value="ECO:0007669"/>
    <property type="project" value="UniProtKB-KW"/>
</dbReference>
<keyword evidence="5" id="KW-0645">Protease</keyword>
<dbReference type="InterPro" id="IPR007863">
    <property type="entry name" value="Peptidase_M16_C"/>
</dbReference>
<name>A0A9P0CNM9_9CUCU</name>
<dbReference type="PANTHER" id="PTHR43016:SF13">
    <property type="entry name" value="PRESEQUENCE PROTEASE, MITOCHONDRIAL"/>
    <property type="match status" value="1"/>
</dbReference>
<evidence type="ECO:0000256" key="7">
    <source>
        <dbReference type="ARBA" id="ARBA00022801"/>
    </source>
</evidence>
<dbReference type="Pfam" id="PF08367">
    <property type="entry name" value="M16C_assoc"/>
    <property type="match status" value="1"/>
</dbReference>
<dbReference type="SUPFAM" id="SSF63411">
    <property type="entry name" value="LuxS/MPP-like metallohydrolase"/>
    <property type="match status" value="4"/>
</dbReference>
<keyword evidence="10" id="KW-0482">Metalloprotease</keyword>
<dbReference type="FunFam" id="3.30.830.10:FF:000009">
    <property type="entry name" value="Presequence protease, mitochondrial"/>
    <property type="match status" value="1"/>
</dbReference>
<evidence type="ECO:0000256" key="5">
    <source>
        <dbReference type="ARBA" id="ARBA00022670"/>
    </source>
</evidence>
<keyword evidence="8" id="KW-0862">Zinc</keyword>